<evidence type="ECO:0000256" key="6">
    <source>
        <dbReference type="ARBA" id="ARBA00023136"/>
    </source>
</evidence>
<comment type="subcellular location">
    <subcellularLocation>
        <location evidence="1">Membrane</location>
        <topology evidence="1">Single-pass type II membrane protein</topology>
    </subcellularLocation>
</comment>
<gene>
    <name evidence="9" type="ORF">BO71DRAFT_421711</name>
</gene>
<dbReference type="PANTHER" id="PTHR23033:SF40">
    <property type="entry name" value="APPLE DOMAIN-CONTAINING PROTEIN"/>
    <property type="match status" value="1"/>
</dbReference>
<name>A0A319DJ91_9EURO</name>
<evidence type="ECO:0000313" key="10">
    <source>
        <dbReference type="Proteomes" id="UP000247810"/>
    </source>
</evidence>
<accession>A0A319DJ91</accession>
<dbReference type="Gene3D" id="3.90.550.50">
    <property type="match status" value="1"/>
</dbReference>
<proteinExistence type="inferred from homology"/>
<dbReference type="FunFam" id="3.90.550.50:FF:000039">
    <property type="entry name" value="WGS project CABT00000000 data, contig 2.9"/>
    <property type="match status" value="1"/>
</dbReference>
<feature type="compositionally biased region" description="Low complexity" evidence="7">
    <location>
        <begin position="39"/>
        <end position="77"/>
    </location>
</feature>
<evidence type="ECO:0000256" key="5">
    <source>
        <dbReference type="ARBA" id="ARBA00022989"/>
    </source>
</evidence>
<dbReference type="Proteomes" id="UP000247810">
    <property type="component" value="Unassembled WGS sequence"/>
</dbReference>
<dbReference type="STRING" id="1448320.A0A319DJ91"/>
<dbReference type="OrthoDB" id="414175at2759"/>
<evidence type="ECO:0000256" key="7">
    <source>
        <dbReference type="SAM" id="MobiDB-lite"/>
    </source>
</evidence>
<comment type="similarity">
    <text evidence="2">Belongs to the glycosyltransferase 31 family. Beta3-Gal-T subfamily.</text>
</comment>
<feature type="chain" id="PRO_5016272086" description="Glycosyltransferase family 31 protein" evidence="8">
    <location>
        <begin position="33"/>
        <end position="467"/>
    </location>
</feature>
<keyword evidence="8" id="KW-0732">Signal</keyword>
<dbReference type="EMBL" id="KZ825951">
    <property type="protein sequence ID" value="PYH91263.1"/>
    <property type="molecule type" value="Genomic_DNA"/>
</dbReference>
<dbReference type="VEuPathDB" id="FungiDB:BO71DRAFT_421711"/>
<evidence type="ECO:0000256" key="8">
    <source>
        <dbReference type="SAM" id="SignalP"/>
    </source>
</evidence>
<dbReference type="AlphaFoldDB" id="A0A319DJ91"/>
<reference evidence="9 10" key="1">
    <citation type="submission" date="2018-02" db="EMBL/GenBank/DDBJ databases">
        <title>The genomes of Aspergillus section Nigri reveals drivers in fungal speciation.</title>
        <authorList>
            <consortium name="DOE Joint Genome Institute"/>
            <person name="Vesth T.C."/>
            <person name="Nybo J."/>
            <person name="Theobald S."/>
            <person name="Brandl J."/>
            <person name="Frisvad J.C."/>
            <person name="Nielsen K.F."/>
            <person name="Lyhne E.K."/>
            <person name="Kogle M.E."/>
            <person name="Kuo A."/>
            <person name="Riley R."/>
            <person name="Clum A."/>
            <person name="Nolan M."/>
            <person name="Lipzen A."/>
            <person name="Salamov A."/>
            <person name="Henrissat B."/>
            <person name="Wiebenga A."/>
            <person name="De vries R.P."/>
            <person name="Grigoriev I.V."/>
            <person name="Mortensen U.H."/>
            <person name="Andersen M.R."/>
            <person name="Baker S.E."/>
        </authorList>
    </citation>
    <scope>NUCLEOTIDE SEQUENCE [LARGE SCALE GENOMIC DNA]</scope>
    <source>
        <strain evidence="9 10">CBS 707.79</strain>
    </source>
</reference>
<evidence type="ECO:0000313" key="9">
    <source>
        <dbReference type="EMBL" id="PYH91263.1"/>
    </source>
</evidence>
<keyword evidence="3" id="KW-0812">Transmembrane</keyword>
<evidence type="ECO:0000256" key="4">
    <source>
        <dbReference type="ARBA" id="ARBA00022968"/>
    </source>
</evidence>
<keyword evidence="5" id="KW-1133">Transmembrane helix</keyword>
<evidence type="ECO:0000256" key="1">
    <source>
        <dbReference type="ARBA" id="ARBA00004606"/>
    </source>
</evidence>
<evidence type="ECO:0000256" key="2">
    <source>
        <dbReference type="ARBA" id="ARBA00006462"/>
    </source>
</evidence>
<evidence type="ECO:0000256" key="3">
    <source>
        <dbReference type="ARBA" id="ARBA00022692"/>
    </source>
</evidence>
<protein>
    <recommendedName>
        <fullName evidence="11">Glycosyltransferase family 31 protein</fullName>
    </recommendedName>
</protein>
<evidence type="ECO:0008006" key="11">
    <source>
        <dbReference type="Google" id="ProtNLM"/>
    </source>
</evidence>
<feature type="signal peptide" evidence="8">
    <location>
        <begin position="1"/>
        <end position="32"/>
    </location>
</feature>
<keyword evidence="10" id="KW-1185">Reference proteome</keyword>
<dbReference type="GO" id="GO:0016020">
    <property type="term" value="C:membrane"/>
    <property type="evidence" value="ECO:0007669"/>
    <property type="project" value="UniProtKB-SubCell"/>
</dbReference>
<feature type="region of interest" description="Disordered" evidence="7">
    <location>
        <begin position="39"/>
        <end position="83"/>
    </location>
</feature>
<dbReference type="PANTHER" id="PTHR23033">
    <property type="entry name" value="BETA1,3-GALACTOSYLTRANSFERASE"/>
    <property type="match status" value="1"/>
</dbReference>
<sequence>MHLSDFWVRPGSRKSLWLALAAVCLVCTLVVAFYETEPASWGSSPSHSSTSVSPATTSNGAPATASATEPASPPESALKAPSDRRCRAFADPGNVLLVIKTGATEIYEKLPTQLLTTLGCSENYLIFSDLDEQIGPYHIQDALANFTESLKETLPDFNLYLKQQDYRRTGQDIAKLKKDGHDAWTLDKYKFLHMVEMTWNERPNMDWYVFIEPDTYLVWSNMLLWLQTLSPSDELYMGSVAYVINEPFAHGGSGYVISGELLKRFVGENPGMANRYDGAFTNECCGDFVLARTIKQEVDVGVQNFWPQVNGEKPATLPFGPTHWCQPVVTMHHVEPRERSAIFDFEQARENFSEPLLFRELSEIAFPSDDMPTEEKDWDNLSNIHLQFPGDTTPTLEQCREGCLGLDVCFQYRYNGEECHVLTEAFKRGGKREADDGKQWVSGWNVRKIQNWRESNPCPTPQWVQAH</sequence>
<keyword evidence="4" id="KW-0735">Signal-anchor</keyword>
<organism evidence="9 10">
    <name type="scientific">Aspergillus ellipticus CBS 707.79</name>
    <dbReference type="NCBI Taxonomy" id="1448320"/>
    <lineage>
        <taxon>Eukaryota</taxon>
        <taxon>Fungi</taxon>
        <taxon>Dikarya</taxon>
        <taxon>Ascomycota</taxon>
        <taxon>Pezizomycotina</taxon>
        <taxon>Eurotiomycetes</taxon>
        <taxon>Eurotiomycetidae</taxon>
        <taxon>Eurotiales</taxon>
        <taxon>Aspergillaceae</taxon>
        <taxon>Aspergillus</taxon>
        <taxon>Aspergillus subgen. Circumdati</taxon>
    </lineage>
</organism>
<dbReference type="InterPro" id="IPR026050">
    <property type="entry name" value="C1GALT1/C1GALT1_chp1"/>
</dbReference>
<keyword evidence="6" id="KW-0472">Membrane</keyword>